<name>D2MPX2_9FIRM</name>
<dbReference type="PANTHER" id="PTHR40067">
    <property type="entry name" value="UPF0297 PROTEIN YRZL"/>
    <property type="match status" value="1"/>
</dbReference>
<dbReference type="PANTHER" id="PTHR40067:SF1">
    <property type="entry name" value="UPF0297 PROTEIN YRZL"/>
    <property type="match status" value="1"/>
</dbReference>
<dbReference type="Pfam" id="PF06135">
    <property type="entry name" value="IreB"/>
    <property type="match status" value="1"/>
</dbReference>
<keyword evidence="3" id="KW-1185">Reference proteome</keyword>
<evidence type="ECO:0000313" key="3">
    <source>
        <dbReference type="Proteomes" id="UP000005017"/>
    </source>
</evidence>
<dbReference type="InterPro" id="IPR009309">
    <property type="entry name" value="IreB"/>
</dbReference>
<dbReference type="eggNOG" id="COG4472">
    <property type="taxonomic scope" value="Bacteria"/>
</dbReference>
<reference evidence="3" key="1">
    <citation type="submission" date="2009-12" db="EMBL/GenBank/DDBJ databases">
        <title>Sequence of Clostridiales genomosp. BVAB3 str. UPII9-5.</title>
        <authorList>
            <person name="Madupu R."/>
            <person name="Durkin A.S."/>
            <person name="Torralba M."/>
            <person name="Methe B."/>
            <person name="Sutton G.G."/>
            <person name="Strausberg R.L."/>
            <person name="Nelson K.E."/>
        </authorList>
    </citation>
    <scope>NUCLEOTIDE SEQUENCE [LARGE SCALE GENOMIC DNA]</scope>
    <source>
        <strain evidence="3">W1219</strain>
    </source>
</reference>
<sequence length="90" mass="10576">MNEKNRELTETVSFNAEELRRENIKEVLQHVEKALTERGYNAINQMAGFLISNDPAYISSHNNARNIIQSIERHEIIEELVRYYLEGQNK</sequence>
<dbReference type="Proteomes" id="UP000005017">
    <property type="component" value="Unassembled WGS sequence"/>
</dbReference>
<evidence type="ECO:0000313" key="2">
    <source>
        <dbReference type="EMBL" id="EFC05425.1"/>
    </source>
</evidence>
<comment type="similarity">
    <text evidence="1">Belongs to the UPF0297 family.</text>
</comment>
<gene>
    <name evidence="2" type="ORF">HMPREF9013_0362</name>
</gene>
<comment type="caution">
    <text evidence="2">The sequence shown here is derived from an EMBL/GenBank/DDBJ whole genome shotgun (WGS) entry which is preliminary data.</text>
</comment>
<dbReference type="OrthoDB" id="9796303at2"/>
<dbReference type="STRING" id="679192.HMPREF9013_0362"/>
<dbReference type="EMBL" id="ADFR01000014">
    <property type="protein sequence ID" value="EFC05425.1"/>
    <property type="molecule type" value="Genomic_DNA"/>
</dbReference>
<dbReference type="RefSeq" id="WP_006627435.1">
    <property type="nucleotide sequence ID" value="NZ_ADFR01000014.1"/>
</dbReference>
<dbReference type="AlphaFoldDB" id="D2MPX2"/>
<evidence type="ECO:0000256" key="1">
    <source>
        <dbReference type="ARBA" id="ARBA00010888"/>
    </source>
</evidence>
<organism evidence="2 3">
    <name type="scientific">Bulleidia extructa W1219</name>
    <dbReference type="NCBI Taxonomy" id="679192"/>
    <lineage>
        <taxon>Bacteria</taxon>
        <taxon>Bacillati</taxon>
        <taxon>Bacillota</taxon>
        <taxon>Erysipelotrichia</taxon>
        <taxon>Erysipelotrichales</taxon>
        <taxon>Erysipelotrichaceae</taxon>
        <taxon>Bulleidia</taxon>
    </lineage>
</organism>
<dbReference type="NCBIfam" id="NF003997">
    <property type="entry name" value="PRK05473.1"/>
    <property type="match status" value="1"/>
</dbReference>
<accession>D2MPX2</accession>
<protein>
    <submittedName>
        <fullName evidence="2">Uncharacterized protein</fullName>
    </submittedName>
</protein>
<proteinExistence type="inferred from homology"/>